<proteinExistence type="predicted"/>
<organism evidence="2 3">
    <name type="scientific">Hydrococcus rivularis NIES-593</name>
    <dbReference type="NCBI Taxonomy" id="1921803"/>
    <lineage>
        <taxon>Bacteria</taxon>
        <taxon>Bacillati</taxon>
        <taxon>Cyanobacteriota</taxon>
        <taxon>Cyanophyceae</taxon>
        <taxon>Pleurocapsales</taxon>
        <taxon>Hydrococcaceae</taxon>
        <taxon>Hydrococcus</taxon>
    </lineage>
</organism>
<keyword evidence="1" id="KW-0472">Membrane</keyword>
<feature type="transmembrane region" description="Helical" evidence="1">
    <location>
        <begin position="87"/>
        <end position="111"/>
    </location>
</feature>
<protein>
    <submittedName>
        <fullName evidence="2">Uncharacterized protein</fullName>
    </submittedName>
</protein>
<sequence length="552" mass="62906">MKWSEESQFFVKLRFCTYALPDKGMNSLWQVPLLGFLLALAILFRRHFAYSARAFLVAMFLQGFIIFSNEVRNEPRRALKNLTRYTFLISLIGLSSLATLTLLAPKFLVNILTTNYRFLYASYEKSLAENFQYYGETYGWLFGSLTVLGFSTGTLTRVLLPLKTSFILIFGSISLIQWGLFSRQLGIHYTTHFTWFVALGLTALLWTTGLILKKKARILMLVAVIILLTSNAVMGLTSLGIFDNSIRPFFSASQPPIVRQDYDEIHRLIDYLRQLSPERKPIFVAASSGILNDSLLQVAQEQIYGRKLFRVIDTPDVDSRDYYPLSSLLEAQYVIVATPFQHHLPPEEQDVVKVVVDAFTENWELIRDFQRLPKQFVLDKGVKVSIYERTRLTSAETILQTLHLMQERIQPKPSNQSDWIVFSRNRKKQLSEIGNNLNGTVNIKADFTKAMPTDFLYFVSIPEEVKVTGNVSDLKCSNLSEFSIRLLTLNQQGELINTTENLQVSKAPANFSLSLPGKNAAYLRLDLVSRDRSKTPGSCYININNLTVSKKT</sequence>
<comment type="caution">
    <text evidence="2">The sequence shown here is derived from an EMBL/GenBank/DDBJ whole genome shotgun (WGS) entry which is preliminary data.</text>
</comment>
<dbReference type="RefSeq" id="WP_073600431.1">
    <property type="nucleotide sequence ID" value="NZ_MRCB01000019.1"/>
</dbReference>
<keyword evidence="3" id="KW-1185">Reference proteome</keyword>
<accession>A0A1U7HDG5</accession>
<keyword evidence="1" id="KW-1133">Transmembrane helix</keyword>
<keyword evidence="1" id="KW-0812">Transmembrane</keyword>
<name>A0A1U7HDG5_9CYAN</name>
<dbReference type="EMBL" id="MRCB01000019">
    <property type="protein sequence ID" value="OKH21604.1"/>
    <property type="molecule type" value="Genomic_DNA"/>
</dbReference>
<feature type="transmembrane region" description="Helical" evidence="1">
    <location>
        <begin position="50"/>
        <end position="67"/>
    </location>
</feature>
<feature type="transmembrane region" description="Helical" evidence="1">
    <location>
        <begin position="219"/>
        <end position="242"/>
    </location>
</feature>
<evidence type="ECO:0000256" key="1">
    <source>
        <dbReference type="SAM" id="Phobius"/>
    </source>
</evidence>
<evidence type="ECO:0000313" key="2">
    <source>
        <dbReference type="EMBL" id="OKH21604.1"/>
    </source>
</evidence>
<reference evidence="2 3" key="1">
    <citation type="submission" date="2016-11" db="EMBL/GenBank/DDBJ databases">
        <title>Draft Genome Sequences of Nine Cyanobacterial Strains from Diverse Habitats.</title>
        <authorList>
            <person name="Zhu T."/>
            <person name="Hou S."/>
            <person name="Lu X."/>
            <person name="Hess W.R."/>
        </authorList>
    </citation>
    <scope>NUCLEOTIDE SEQUENCE [LARGE SCALE GENOMIC DNA]</scope>
    <source>
        <strain evidence="2 3">NIES-593</strain>
    </source>
</reference>
<dbReference type="Proteomes" id="UP000186868">
    <property type="component" value="Unassembled WGS sequence"/>
</dbReference>
<feature type="transmembrane region" description="Helical" evidence="1">
    <location>
        <begin position="193"/>
        <end position="212"/>
    </location>
</feature>
<feature type="transmembrane region" description="Helical" evidence="1">
    <location>
        <begin position="162"/>
        <end position="181"/>
    </location>
</feature>
<dbReference type="OrthoDB" id="437613at2"/>
<feature type="transmembrane region" description="Helical" evidence="1">
    <location>
        <begin position="27"/>
        <end position="44"/>
    </location>
</feature>
<dbReference type="AlphaFoldDB" id="A0A1U7HDG5"/>
<dbReference type="STRING" id="1921803.NIES593_15425"/>
<evidence type="ECO:0000313" key="3">
    <source>
        <dbReference type="Proteomes" id="UP000186868"/>
    </source>
</evidence>
<gene>
    <name evidence="2" type="ORF">NIES593_15425</name>
</gene>